<keyword evidence="1" id="KW-0732">Signal</keyword>
<evidence type="ECO:0000256" key="1">
    <source>
        <dbReference type="SAM" id="SignalP"/>
    </source>
</evidence>
<dbReference type="AlphaFoldDB" id="A0AAW0WMF9"/>
<name>A0AAW0WMF9_CHEQU</name>
<sequence length="203" mass="22422">MRVCEEATTVSLLLLGWLLPLASPRPGGSVLSSDSPHLFLHTHHNYSCENGELRSDWTCDCDPCWEGHSCRTYVDYYTPRFLVHAATAVLPVNATGVVYRAWSTDEDLGLTCPLGPGDSARCPCATVTYRLFAAPGDTHFDLDPVTGILSRNTQVPLRVGATYMYKVMVQGMAIEGLAEDLPYDLLTLKVYVSSDHVRKIPWT</sequence>
<dbReference type="Proteomes" id="UP001445076">
    <property type="component" value="Unassembled WGS sequence"/>
</dbReference>
<evidence type="ECO:0008006" key="4">
    <source>
        <dbReference type="Google" id="ProtNLM"/>
    </source>
</evidence>
<keyword evidence="3" id="KW-1185">Reference proteome</keyword>
<evidence type="ECO:0000313" key="3">
    <source>
        <dbReference type="Proteomes" id="UP001445076"/>
    </source>
</evidence>
<accession>A0AAW0WMF9</accession>
<reference evidence="2" key="2">
    <citation type="submission" date="2024-01" db="EMBL/GenBank/DDBJ databases">
        <authorList>
            <person name="He J."/>
            <person name="Wang M."/>
            <person name="Zheng J."/>
            <person name="Liu Z."/>
        </authorList>
    </citation>
    <scope>NUCLEOTIDE SEQUENCE</scope>
    <source>
        <strain evidence="2">ZL_2023a</strain>
        <tissue evidence="2">Muscle</tissue>
    </source>
</reference>
<proteinExistence type="predicted"/>
<gene>
    <name evidence="2" type="ORF">OTU49_006491</name>
</gene>
<protein>
    <recommendedName>
        <fullName evidence="4">EGF-like domain-containing protein</fullName>
    </recommendedName>
</protein>
<feature type="chain" id="PRO_5044717331" description="EGF-like domain-containing protein" evidence="1">
    <location>
        <begin position="25"/>
        <end position="203"/>
    </location>
</feature>
<dbReference type="EMBL" id="JARKIK010000054">
    <property type="protein sequence ID" value="KAK8733156.1"/>
    <property type="molecule type" value="Genomic_DNA"/>
</dbReference>
<feature type="signal peptide" evidence="1">
    <location>
        <begin position="1"/>
        <end position="24"/>
    </location>
</feature>
<organism evidence="2 3">
    <name type="scientific">Cherax quadricarinatus</name>
    <name type="common">Australian red claw crayfish</name>
    <dbReference type="NCBI Taxonomy" id="27406"/>
    <lineage>
        <taxon>Eukaryota</taxon>
        <taxon>Metazoa</taxon>
        <taxon>Ecdysozoa</taxon>
        <taxon>Arthropoda</taxon>
        <taxon>Crustacea</taxon>
        <taxon>Multicrustacea</taxon>
        <taxon>Malacostraca</taxon>
        <taxon>Eumalacostraca</taxon>
        <taxon>Eucarida</taxon>
        <taxon>Decapoda</taxon>
        <taxon>Pleocyemata</taxon>
        <taxon>Astacidea</taxon>
        <taxon>Parastacoidea</taxon>
        <taxon>Parastacidae</taxon>
        <taxon>Cherax</taxon>
    </lineage>
</organism>
<evidence type="ECO:0000313" key="2">
    <source>
        <dbReference type="EMBL" id="KAK8733157.1"/>
    </source>
</evidence>
<reference evidence="2 3" key="1">
    <citation type="journal article" date="2024" name="BMC Genomics">
        <title>Genome assembly of redclaw crayfish (Cherax quadricarinatus) provides insights into its immune adaptation and hypoxia tolerance.</title>
        <authorList>
            <person name="Liu Z."/>
            <person name="Zheng J."/>
            <person name="Li H."/>
            <person name="Fang K."/>
            <person name="Wang S."/>
            <person name="He J."/>
            <person name="Zhou D."/>
            <person name="Weng S."/>
            <person name="Chi M."/>
            <person name="Gu Z."/>
            <person name="He J."/>
            <person name="Li F."/>
            <person name="Wang M."/>
        </authorList>
    </citation>
    <scope>NUCLEOTIDE SEQUENCE [LARGE SCALE GENOMIC DNA]</scope>
    <source>
        <strain evidence="2">ZL_2023a</strain>
    </source>
</reference>
<comment type="caution">
    <text evidence="2">The sequence shown here is derived from an EMBL/GenBank/DDBJ whole genome shotgun (WGS) entry which is preliminary data.</text>
</comment>
<dbReference type="EMBL" id="JARKIK010000054">
    <property type="protein sequence ID" value="KAK8733157.1"/>
    <property type="molecule type" value="Genomic_DNA"/>
</dbReference>